<reference evidence="3" key="1">
    <citation type="submission" date="2021-03" db="EMBL/GenBank/DDBJ databases">
        <title>Antimicrobial resistance genes in bacteria isolated from Japanese honey, and their potential for conferring macrolide and lincosamide resistance in the American foulbrood pathogen Paenibacillus larvae.</title>
        <authorList>
            <person name="Okamoto M."/>
            <person name="Kumagai M."/>
            <person name="Kanamori H."/>
            <person name="Takamatsu D."/>
        </authorList>
    </citation>
    <scope>NUCLEOTIDE SEQUENCE</scope>
    <source>
        <strain evidence="3">J2TS6</strain>
    </source>
</reference>
<feature type="chain" id="PRO_5038788637" evidence="2">
    <location>
        <begin position="21"/>
        <end position="559"/>
    </location>
</feature>
<dbReference type="RefSeq" id="WP_160037568.1">
    <property type="nucleotide sequence ID" value="NZ_BORQ01000001.1"/>
</dbReference>
<dbReference type="InterPro" id="IPR006059">
    <property type="entry name" value="SBP"/>
</dbReference>
<gene>
    <name evidence="3" type="ORF">J2TS6_09110</name>
</gene>
<proteinExistence type="predicted"/>
<sequence>MYKKLNKIMGLVIAAGMLLAGCSGGAKEGSADTKGSNQPAAGTVELTPPGTYPLVKEKTTLKIMVRGNPLVENFETNEFTKWYEEKTNVHIEWEVVPEQSMQEKLNLVLASEDYPDVIMGLNVSPTQQMIYGSQGAFVSLNDLIEKQGVQTKKMFADNPEIKETITATDGNIYALPEVNDCYHCSMSQKMWIYEPWLKKLGLEMPKTTDDLYNVLKAFKEKDPNGNGKKDEIPLSITQKSWRSTIDAFLMNSFIYNPVYGSSSKHMFIKDGKLDVAFNKPEWREGLRYLNKLYKEGLIAPESFTQDENQLIQQGENPGTVILGASTGGHEGVFTQLMGDSGRWKEYKAVPPLKGPGGVQYAAVDTTALTPGAFIITKKAKNPELALRWADGLYEKEMTLRSVYGRPDQEWRDAKEGEIGINGKPAVWSELKSYGTVQNVNWAQTGPALRTNDFRLSAVAKGDDDLEVILYNETKNKYEPYQPKDVSTVPPLFLTNEQASEVADLAKTINDYVDEMIARFVIGDASLDADWDSYVSQLDAMNLKRYLEIYQTAYDEKNKK</sequence>
<evidence type="ECO:0000256" key="1">
    <source>
        <dbReference type="SAM" id="MobiDB-lite"/>
    </source>
</evidence>
<keyword evidence="2" id="KW-0732">Signal</keyword>
<dbReference type="EMBL" id="BORQ01000001">
    <property type="protein sequence ID" value="GIO29770.1"/>
    <property type="molecule type" value="Genomic_DNA"/>
</dbReference>
<dbReference type="AlphaFoldDB" id="A0A920C8B5"/>
<evidence type="ECO:0000313" key="4">
    <source>
        <dbReference type="Proteomes" id="UP000679779"/>
    </source>
</evidence>
<name>A0A920C8B5_9BACL</name>
<evidence type="ECO:0000256" key="2">
    <source>
        <dbReference type="SAM" id="SignalP"/>
    </source>
</evidence>
<accession>A0A920C8B5</accession>
<organism evidence="3 4">
    <name type="scientific">Paenibacillus albilobatus</name>
    <dbReference type="NCBI Taxonomy" id="2716884"/>
    <lineage>
        <taxon>Bacteria</taxon>
        <taxon>Bacillati</taxon>
        <taxon>Bacillota</taxon>
        <taxon>Bacilli</taxon>
        <taxon>Bacillales</taxon>
        <taxon>Paenibacillaceae</taxon>
        <taxon>Paenibacillus</taxon>
    </lineage>
</organism>
<protein>
    <submittedName>
        <fullName evidence="3">ABC transporter substrate-binding protein</fullName>
    </submittedName>
</protein>
<dbReference type="PANTHER" id="PTHR43649:SF12">
    <property type="entry name" value="DIACETYLCHITOBIOSE BINDING PROTEIN DASA"/>
    <property type="match status" value="1"/>
</dbReference>
<dbReference type="SUPFAM" id="SSF53850">
    <property type="entry name" value="Periplasmic binding protein-like II"/>
    <property type="match status" value="1"/>
</dbReference>
<feature type="region of interest" description="Disordered" evidence="1">
    <location>
        <begin position="26"/>
        <end position="49"/>
    </location>
</feature>
<feature type="signal peptide" evidence="2">
    <location>
        <begin position="1"/>
        <end position="20"/>
    </location>
</feature>
<dbReference type="PANTHER" id="PTHR43649">
    <property type="entry name" value="ARABINOSE-BINDING PROTEIN-RELATED"/>
    <property type="match status" value="1"/>
</dbReference>
<keyword evidence="4" id="KW-1185">Reference proteome</keyword>
<dbReference type="CDD" id="cd13581">
    <property type="entry name" value="PBP2_AlgQ_like_2"/>
    <property type="match status" value="1"/>
</dbReference>
<evidence type="ECO:0000313" key="3">
    <source>
        <dbReference type="EMBL" id="GIO29770.1"/>
    </source>
</evidence>
<dbReference type="Pfam" id="PF01547">
    <property type="entry name" value="SBP_bac_1"/>
    <property type="match status" value="1"/>
</dbReference>
<dbReference type="Gene3D" id="3.40.190.10">
    <property type="entry name" value="Periplasmic binding protein-like II"/>
    <property type="match status" value="2"/>
</dbReference>
<dbReference type="Proteomes" id="UP000679779">
    <property type="component" value="Unassembled WGS sequence"/>
</dbReference>
<dbReference type="PROSITE" id="PS51257">
    <property type="entry name" value="PROKAR_LIPOPROTEIN"/>
    <property type="match status" value="1"/>
</dbReference>
<dbReference type="InterPro" id="IPR050490">
    <property type="entry name" value="Bact_solute-bd_prot1"/>
</dbReference>
<comment type="caution">
    <text evidence="3">The sequence shown here is derived from an EMBL/GenBank/DDBJ whole genome shotgun (WGS) entry which is preliminary data.</text>
</comment>